<dbReference type="InterPro" id="IPR002937">
    <property type="entry name" value="Amino_oxidase"/>
</dbReference>
<dbReference type="GO" id="GO:0006598">
    <property type="term" value="P:polyamine catabolic process"/>
    <property type="evidence" value="ECO:0007669"/>
    <property type="project" value="TreeGrafter"/>
</dbReference>
<evidence type="ECO:0000313" key="3">
    <source>
        <dbReference type="EMBL" id="SMQ47839.1"/>
    </source>
</evidence>
<dbReference type="Proteomes" id="UP000215127">
    <property type="component" value="Chromosome 2"/>
</dbReference>
<dbReference type="Pfam" id="PF01593">
    <property type="entry name" value="Amino_oxidase"/>
    <property type="match status" value="1"/>
</dbReference>
<evidence type="ECO:0000313" key="4">
    <source>
        <dbReference type="Proteomes" id="UP000215127"/>
    </source>
</evidence>
<feature type="region of interest" description="Disordered" evidence="1">
    <location>
        <begin position="348"/>
        <end position="383"/>
    </location>
</feature>
<dbReference type="GO" id="GO:0016491">
    <property type="term" value="F:oxidoreductase activity"/>
    <property type="evidence" value="ECO:0007669"/>
    <property type="project" value="InterPro"/>
</dbReference>
<dbReference type="STRING" id="1276538.A0A1X7RK89"/>
<organism evidence="3 4">
    <name type="scientific">Zymoseptoria tritici (strain ST99CH_3D7)</name>
    <dbReference type="NCBI Taxonomy" id="1276538"/>
    <lineage>
        <taxon>Eukaryota</taxon>
        <taxon>Fungi</taxon>
        <taxon>Dikarya</taxon>
        <taxon>Ascomycota</taxon>
        <taxon>Pezizomycotina</taxon>
        <taxon>Dothideomycetes</taxon>
        <taxon>Dothideomycetidae</taxon>
        <taxon>Mycosphaerellales</taxon>
        <taxon>Mycosphaerellaceae</taxon>
        <taxon>Zymoseptoria</taxon>
    </lineage>
</organism>
<dbReference type="Gene3D" id="3.90.660.10">
    <property type="match status" value="1"/>
</dbReference>
<name>A0A1X7RK89_ZYMT9</name>
<evidence type="ECO:0000256" key="1">
    <source>
        <dbReference type="SAM" id="MobiDB-lite"/>
    </source>
</evidence>
<dbReference type="InterPro" id="IPR050281">
    <property type="entry name" value="Flavin_monoamine_oxidase"/>
</dbReference>
<dbReference type="Gene3D" id="3.50.50.60">
    <property type="entry name" value="FAD/NAD(P)-binding domain"/>
    <property type="match status" value="1"/>
</dbReference>
<accession>A0A1X7RK89</accession>
<sequence>MMRFPAPQDVLPHLLEAQDHLSSNFGRDTGRGHRCNHSCLSPCQYLHFGENHYGDPYRVELGANWVHGRGGNILNPINLLLQKHNDATVLPDYENYLTYNETGEIEIDLWDAYDEADKVATAEAGRLLTDNVRDQSTRAGLALAGWNPEVDDMSAALVEWINFDWSIAVPHDYSSLIFNTAVENFTYGLLGDEEPFIVDSRGYNTIVSGEAFTFLQPNDPRLLLNTIVTDISHSDSGVTVHNADGTCISAAYAINTSSLGVLKHDSVSYTPALPTWKSTTIQNFGMTTYTKIFLQFPTTFWPQDTEFFYYADPHERGNYPVFQSLSHAAYLGVDSNILFATAAAEQSHRIERQTDANPSRDHGLPRRDVPQHHHSRTHGFSLSALDAESGIPGELLVLAARRDDPRAPERTRDCREDVLRGREMGERVAGLLGRECLGSAGEPEDEACGELRHFELVDGDTPEEDLVTENGWPMENVALERFGA</sequence>
<feature type="compositionally biased region" description="Basic and acidic residues" evidence="1">
    <location>
        <begin position="348"/>
        <end position="371"/>
    </location>
</feature>
<protein>
    <recommendedName>
        <fullName evidence="2">Amine oxidase domain-containing protein</fullName>
    </recommendedName>
</protein>
<dbReference type="AlphaFoldDB" id="A0A1X7RK89"/>
<gene>
    <name evidence="3" type="ORF">ZT3D7_G2987</name>
</gene>
<dbReference type="PANTHER" id="PTHR10742">
    <property type="entry name" value="FLAVIN MONOAMINE OXIDASE"/>
    <property type="match status" value="1"/>
</dbReference>
<dbReference type="EMBL" id="LT853693">
    <property type="protein sequence ID" value="SMQ47839.1"/>
    <property type="molecule type" value="Genomic_DNA"/>
</dbReference>
<dbReference type="InterPro" id="IPR036188">
    <property type="entry name" value="FAD/NAD-bd_sf"/>
</dbReference>
<keyword evidence="4" id="KW-1185">Reference proteome</keyword>
<proteinExistence type="predicted"/>
<dbReference type="PANTHER" id="PTHR10742:SF313">
    <property type="entry name" value="AMINE OXIDASE"/>
    <property type="match status" value="1"/>
</dbReference>
<evidence type="ECO:0000259" key="2">
    <source>
        <dbReference type="Pfam" id="PF01593"/>
    </source>
</evidence>
<reference evidence="3 4" key="1">
    <citation type="submission" date="2016-06" db="EMBL/GenBank/DDBJ databases">
        <authorList>
            <person name="Kjaerup R.B."/>
            <person name="Dalgaard T.S."/>
            <person name="Juul-Madsen H.R."/>
        </authorList>
    </citation>
    <scope>NUCLEOTIDE SEQUENCE [LARGE SCALE GENOMIC DNA]</scope>
</reference>
<feature type="domain" description="Amine oxidase" evidence="2">
    <location>
        <begin position="221"/>
        <end position="305"/>
    </location>
</feature>
<dbReference type="SUPFAM" id="SSF51905">
    <property type="entry name" value="FAD/NAD(P)-binding domain"/>
    <property type="match status" value="1"/>
</dbReference>